<sequence>MADSKSDILGLQIEALYKGAPASLLSIVGAFIALCVYWRPGLEMPLAIFFFAVCAVAITHVASAAVRHAGYRDRWSPLAWSRLARGIYLLSGTFWGLGSAFMLAHGSVEQAIVACCLLMGAITVTFPAAVYVPAYNLFQIPALVFVACGLAVSGMDYGIVLAAAALMLCAVMSVIGQGVGSQLALALALSEENSRLVARLEERGAALEVANAELFAQSNTDPLTGVANRRQLMSFLREVGGRCALLVVDVDHFKSYNDSFGHAEGDTCLKLIARTLEGGVIAGRDLVARQGGEEFVVVLADRSLKDAELLAEQLRASIEALEGRRKAQLRRGVTISIGLAWRGTKRDKPIADLMQEADAALYEAKRTGRNRVCHGGSDDAARVVA</sequence>
<feature type="transmembrane region" description="Helical" evidence="4">
    <location>
        <begin position="111"/>
        <end position="130"/>
    </location>
</feature>
<dbReference type="InterPro" id="IPR043128">
    <property type="entry name" value="Rev_trsase/Diguanyl_cyclase"/>
</dbReference>
<dbReference type="InterPro" id="IPR000160">
    <property type="entry name" value="GGDEF_dom"/>
</dbReference>
<evidence type="ECO:0000256" key="1">
    <source>
        <dbReference type="ARBA" id="ARBA00012528"/>
    </source>
</evidence>
<dbReference type="RefSeq" id="WP_148916049.1">
    <property type="nucleotide sequence ID" value="NZ_VSZS01000066.1"/>
</dbReference>
<dbReference type="AlphaFoldDB" id="A0A5D4GNV2"/>
<dbReference type="CDD" id="cd01949">
    <property type="entry name" value="GGDEF"/>
    <property type="match status" value="1"/>
</dbReference>
<feature type="domain" description="GGDEF" evidence="5">
    <location>
        <begin position="241"/>
        <end position="377"/>
    </location>
</feature>
<dbReference type="PANTHER" id="PTHR45138:SF9">
    <property type="entry name" value="DIGUANYLATE CYCLASE DGCM-RELATED"/>
    <property type="match status" value="1"/>
</dbReference>
<comment type="caution">
    <text evidence="6">The sequence shown here is derived from an EMBL/GenBank/DDBJ whole genome shotgun (WGS) entry which is preliminary data.</text>
</comment>
<evidence type="ECO:0000256" key="2">
    <source>
        <dbReference type="ARBA" id="ARBA00034247"/>
    </source>
</evidence>
<dbReference type="Pfam" id="PF00990">
    <property type="entry name" value="GGDEF"/>
    <property type="match status" value="1"/>
</dbReference>
<reference evidence="6 7" key="1">
    <citation type="submission" date="2019-08" db="EMBL/GenBank/DDBJ databases">
        <authorList>
            <person name="Seo Y.L."/>
        </authorList>
    </citation>
    <scope>NUCLEOTIDE SEQUENCE [LARGE SCALE GENOMIC DNA]</scope>
    <source>
        <strain evidence="6 7">MaA-C15</strain>
    </source>
</reference>
<dbReference type="SMART" id="SM00267">
    <property type="entry name" value="GGDEF"/>
    <property type="match status" value="1"/>
</dbReference>
<feature type="transmembrane region" description="Helical" evidence="4">
    <location>
        <begin position="21"/>
        <end position="40"/>
    </location>
</feature>
<dbReference type="EC" id="2.7.7.65" evidence="1"/>
<dbReference type="InterPro" id="IPR029787">
    <property type="entry name" value="Nucleotide_cyclase"/>
</dbReference>
<dbReference type="NCBIfam" id="TIGR00254">
    <property type="entry name" value="GGDEF"/>
    <property type="match status" value="1"/>
</dbReference>
<protein>
    <recommendedName>
        <fullName evidence="1">diguanylate cyclase</fullName>
        <ecNumber evidence="1">2.7.7.65</ecNumber>
    </recommendedName>
</protein>
<accession>A0A5D4GNV2</accession>
<proteinExistence type="predicted"/>
<evidence type="ECO:0000259" key="5">
    <source>
        <dbReference type="PROSITE" id="PS50887"/>
    </source>
</evidence>
<keyword evidence="4" id="KW-0472">Membrane</keyword>
<dbReference type="PANTHER" id="PTHR45138">
    <property type="entry name" value="REGULATORY COMPONENTS OF SENSORY TRANSDUCTION SYSTEM"/>
    <property type="match status" value="1"/>
</dbReference>
<evidence type="ECO:0000256" key="4">
    <source>
        <dbReference type="SAM" id="Phobius"/>
    </source>
</evidence>
<reference evidence="6 7" key="2">
    <citation type="submission" date="2019-09" db="EMBL/GenBank/DDBJ databases">
        <title>Mesorhizobium sp. MaA-C15 isolated from Microcystis aeruginosa.</title>
        <authorList>
            <person name="Jeong S.E."/>
            <person name="Jin H.M."/>
            <person name="Jeon C.O."/>
        </authorList>
    </citation>
    <scope>NUCLEOTIDE SEQUENCE [LARGE SCALE GENOMIC DNA]</scope>
    <source>
        <strain evidence="6 7">MaA-C15</strain>
    </source>
</reference>
<evidence type="ECO:0000313" key="6">
    <source>
        <dbReference type="EMBL" id="TYR30511.1"/>
    </source>
</evidence>
<feature type="coiled-coil region" evidence="3">
    <location>
        <begin position="304"/>
        <end position="331"/>
    </location>
</feature>
<dbReference type="GO" id="GO:0052621">
    <property type="term" value="F:diguanylate cyclase activity"/>
    <property type="evidence" value="ECO:0007669"/>
    <property type="project" value="UniProtKB-EC"/>
</dbReference>
<keyword evidence="4" id="KW-0812">Transmembrane</keyword>
<dbReference type="FunFam" id="3.30.70.270:FF:000001">
    <property type="entry name" value="Diguanylate cyclase domain protein"/>
    <property type="match status" value="1"/>
</dbReference>
<dbReference type="EMBL" id="VSZS01000066">
    <property type="protein sequence ID" value="TYR30511.1"/>
    <property type="molecule type" value="Genomic_DNA"/>
</dbReference>
<dbReference type="PROSITE" id="PS50887">
    <property type="entry name" value="GGDEF"/>
    <property type="match status" value="1"/>
</dbReference>
<keyword evidence="3" id="KW-0175">Coiled coil</keyword>
<evidence type="ECO:0000313" key="7">
    <source>
        <dbReference type="Proteomes" id="UP000323258"/>
    </source>
</evidence>
<feature type="transmembrane region" description="Helical" evidence="4">
    <location>
        <begin position="137"/>
        <end position="155"/>
    </location>
</feature>
<evidence type="ECO:0000256" key="3">
    <source>
        <dbReference type="SAM" id="Coils"/>
    </source>
</evidence>
<organism evidence="6 7">
    <name type="scientific">Neoaquamicrobium microcysteis</name>
    <dbReference type="NCBI Taxonomy" id="2682781"/>
    <lineage>
        <taxon>Bacteria</taxon>
        <taxon>Pseudomonadati</taxon>
        <taxon>Pseudomonadota</taxon>
        <taxon>Alphaproteobacteria</taxon>
        <taxon>Hyphomicrobiales</taxon>
        <taxon>Phyllobacteriaceae</taxon>
        <taxon>Neoaquamicrobium</taxon>
    </lineage>
</organism>
<dbReference type="Gene3D" id="3.30.70.270">
    <property type="match status" value="1"/>
</dbReference>
<feature type="transmembrane region" description="Helical" evidence="4">
    <location>
        <begin position="46"/>
        <end position="66"/>
    </location>
</feature>
<dbReference type="SUPFAM" id="SSF55073">
    <property type="entry name" value="Nucleotide cyclase"/>
    <property type="match status" value="1"/>
</dbReference>
<comment type="catalytic activity">
    <reaction evidence="2">
        <text>2 GTP = 3',3'-c-di-GMP + 2 diphosphate</text>
        <dbReference type="Rhea" id="RHEA:24898"/>
        <dbReference type="ChEBI" id="CHEBI:33019"/>
        <dbReference type="ChEBI" id="CHEBI:37565"/>
        <dbReference type="ChEBI" id="CHEBI:58805"/>
        <dbReference type="EC" id="2.7.7.65"/>
    </reaction>
</comment>
<dbReference type="OrthoDB" id="9759607at2"/>
<dbReference type="InterPro" id="IPR050469">
    <property type="entry name" value="Diguanylate_Cyclase"/>
</dbReference>
<gene>
    <name evidence="6" type="ORF">FY036_17500</name>
</gene>
<keyword evidence="7" id="KW-1185">Reference proteome</keyword>
<feature type="transmembrane region" description="Helical" evidence="4">
    <location>
        <begin position="87"/>
        <end position="105"/>
    </location>
</feature>
<name>A0A5D4GNV2_9HYPH</name>
<feature type="transmembrane region" description="Helical" evidence="4">
    <location>
        <begin position="161"/>
        <end position="189"/>
    </location>
</feature>
<keyword evidence="4" id="KW-1133">Transmembrane helix</keyword>
<dbReference type="Proteomes" id="UP000323258">
    <property type="component" value="Unassembled WGS sequence"/>
</dbReference>